<dbReference type="PANTHER" id="PTHR23026:SF125">
    <property type="entry name" value="OXYGEN-INSENSITIVE NAD(P)H NITROREDUCTASE"/>
    <property type="match status" value="1"/>
</dbReference>
<dbReference type="InterPro" id="IPR033878">
    <property type="entry name" value="NfsB-like"/>
</dbReference>
<evidence type="ECO:0000313" key="9">
    <source>
        <dbReference type="EMBL" id="RDE89444.1"/>
    </source>
</evidence>
<dbReference type="SUPFAM" id="SSF55469">
    <property type="entry name" value="FMN-dependent nitroreductase-like"/>
    <property type="match status" value="1"/>
</dbReference>
<comment type="similarity">
    <text evidence="2">Belongs to the nitroreductase family.</text>
</comment>
<dbReference type="GO" id="GO:0046256">
    <property type="term" value="P:2,4,6-trinitrotoluene catabolic process"/>
    <property type="evidence" value="ECO:0007669"/>
    <property type="project" value="TreeGrafter"/>
</dbReference>
<evidence type="ECO:0000256" key="6">
    <source>
        <dbReference type="ARBA" id="ARBA00023002"/>
    </source>
</evidence>
<dbReference type="CDD" id="cd02149">
    <property type="entry name" value="NfsB-like"/>
    <property type="match status" value="1"/>
</dbReference>
<accession>A0A369YYB3</accession>
<evidence type="ECO:0000313" key="10">
    <source>
        <dbReference type="Proteomes" id="UP000253910"/>
    </source>
</evidence>
<organism evidence="9 10">
    <name type="scientific">Haemophilus parainfluenzae</name>
    <dbReference type="NCBI Taxonomy" id="729"/>
    <lineage>
        <taxon>Bacteria</taxon>
        <taxon>Pseudomonadati</taxon>
        <taxon>Pseudomonadota</taxon>
        <taxon>Gammaproteobacteria</taxon>
        <taxon>Pasteurellales</taxon>
        <taxon>Pasteurellaceae</taxon>
        <taxon>Haemophilus</taxon>
    </lineage>
</organism>
<keyword evidence="5" id="KW-0521">NADP</keyword>
<proteinExistence type="inferred from homology"/>
<dbReference type="EMBL" id="QEPW01000019">
    <property type="protein sequence ID" value="RDE89444.1"/>
    <property type="molecule type" value="Genomic_DNA"/>
</dbReference>
<dbReference type="InterPro" id="IPR029479">
    <property type="entry name" value="Nitroreductase"/>
</dbReference>
<dbReference type="Pfam" id="PF00881">
    <property type="entry name" value="Nitroreductase"/>
    <property type="match status" value="1"/>
</dbReference>
<evidence type="ECO:0000256" key="7">
    <source>
        <dbReference type="ARBA" id="ARBA00023027"/>
    </source>
</evidence>
<dbReference type="AlphaFoldDB" id="A0A369YYB3"/>
<sequence length="220" mass="25241">MSQITREKMLQVFENRCSTRYYDPNKKISQEDFAAILEFARLSPSSVGSEPWKFLVIQNKALRDKLKPFSWGMQYQLDDCSHLVIILAKKNARYDTPFFRDVAVRRGLQGEQLEKALEKYKGLQEVEMKTAESERALFDWTSKQTYIALANMLTGAAAIGVDSCPIEGFNYDKMNEVLAAEGLFDPNEWGVSVAATFGYRARDITKKSRRPIEEIVTWVE</sequence>
<dbReference type="InterPro" id="IPR050627">
    <property type="entry name" value="Nitroreductase/BluB"/>
</dbReference>
<evidence type="ECO:0000256" key="3">
    <source>
        <dbReference type="ARBA" id="ARBA00022630"/>
    </source>
</evidence>
<comment type="cofactor">
    <cofactor evidence="1">
        <name>FMN</name>
        <dbReference type="ChEBI" id="CHEBI:58210"/>
    </cofactor>
</comment>
<keyword evidence="3" id="KW-0285">Flavoprotein</keyword>
<keyword evidence="7" id="KW-0520">NAD</keyword>
<dbReference type="RefSeq" id="WP_111315949.1">
    <property type="nucleotide sequence ID" value="NZ_CP063124.1"/>
</dbReference>
<comment type="caution">
    <text evidence="9">The sequence shown here is derived from an EMBL/GenBank/DDBJ whole genome shotgun (WGS) entry which is preliminary data.</text>
</comment>
<gene>
    <name evidence="9" type="ORF">DPV87_09190</name>
</gene>
<dbReference type="InterPro" id="IPR000415">
    <property type="entry name" value="Nitroreductase-like"/>
</dbReference>
<evidence type="ECO:0000256" key="5">
    <source>
        <dbReference type="ARBA" id="ARBA00022857"/>
    </source>
</evidence>
<name>A0A369YYB3_HAEPA</name>
<dbReference type="PANTHER" id="PTHR23026">
    <property type="entry name" value="NADPH NITROREDUCTASE"/>
    <property type="match status" value="1"/>
</dbReference>
<keyword evidence="4" id="KW-0288">FMN</keyword>
<evidence type="ECO:0000256" key="2">
    <source>
        <dbReference type="ARBA" id="ARBA00007118"/>
    </source>
</evidence>
<evidence type="ECO:0000259" key="8">
    <source>
        <dbReference type="Pfam" id="PF00881"/>
    </source>
</evidence>
<dbReference type="Gene3D" id="3.40.109.10">
    <property type="entry name" value="NADH Oxidase"/>
    <property type="match status" value="1"/>
</dbReference>
<protein>
    <submittedName>
        <fullName evidence="9">NAD(P)H-dependent oxidoreductase</fullName>
    </submittedName>
</protein>
<evidence type="ECO:0000256" key="4">
    <source>
        <dbReference type="ARBA" id="ARBA00022643"/>
    </source>
</evidence>
<dbReference type="GO" id="GO:0005829">
    <property type="term" value="C:cytosol"/>
    <property type="evidence" value="ECO:0007669"/>
    <property type="project" value="TreeGrafter"/>
</dbReference>
<evidence type="ECO:0000256" key="1">
    <source>
        <dbReference type="ARBA" id="ARBA00001917"/>
    </source>
</evidence>
<keyword evidence="6" id="KW-0560">Oxidoreductase</keyword>
<feature type="domain" description="Nitroreductase" evidence="8">
    <location>
        <begin position="15"/>
        <end position="199"/>
    </location>
</feature>
<dbReference type="GO" id="GO:0046857">
    <property type="term" value="F:oxidoreductase activity, acting on other nitrogenous compounds as donors, with NAD or NADP as acceptor"/>
    <property type="evidence" value="ECO:0007669"/>
    <property type="project" value="TreeGrafter"/>
</dbReference>
<dbReference type="Proteomes" id="UP000253910">
    <property type="component" value="Unassembled WGS sequence"/>
</dbReference>
<reference evidence="9 10" key="1">
    <citation type="submission" date="2018-05" db="EMBL/GenBank/DDBJ databases">
        <title>Draft Genome Sequences for a Diverse set of 7 Haemophilus Species.</title>
        <authorList>
            <person name="Nichols M."/>
            <person name="Topaz N."/>
            <person name="Wang X."/>
            <person name="Wang X."/>
            <person name="Boxrud D."/>
        </authorList>
    </citation>
    <scope>NUCLEOTIDE SEQUENCE [LARGE SCALE GENOMIC DNA]</scope>
    <source>
        <strain evidence="9 10">C2008001710</strain>
    </source>
</reference>